<dbReference type="STRING" id="742152.A0A2H3JWM8"/>
<gene>
    <name evidence="4" type="ORF">WOLCODRAFT_162429</name>
</gene>
<dbReference type="OrthoDB" id="2998174at2759"/>
<proteinExistence type="inferred from homology"/>
<keyword evidence="5" id="KW-1185">Reference proteome</keyword>
<reference evidence="4 5" key="1">
    <citation type="journal article" date="2012" name="Science">
        <title>The Paleozoic origin of enzymatic lignin decomposition reconstructed from 31 fungal genomes.</title>
        <authorList>
            <person name="Floudas D."/>
            <person name="Binder M."/>
            <person name="Riley R."/>
            <person name="Barry K."/>
            <person name="Blanchette R.A."/>
            <person name="Henrissat B."/>
            <person name="Martinez A.T."/>
            <person name="Otillar R."/>
            <person name="Spatafora J.W."/>
            <person name="Yadav J.S."/>
            <person name="Aerts A."/>
            <person name="Benoit I."/>
            <person name="Boyd A."/>
            <person name="Carlson A."/>
            <person name="Copeland A."/>
            <person name="Coutinho P.M."/>
            <person name="de Vries R.P."/>
            <person name="Ferreira P."/>
            <person name="Findley K."/>
            <person name="Foster B."/>
            <person name="Gaskell J."/>
            <person name="Glotzer D."/>
            <person name="Gorecki P."/>
            <person name="Heitman J."/>
            <person name="Hesse C."/>
            <person name="Hori C."/>
            <person name="Igarashi K."/>
            <person name="Jurgens J.A."/>
            <person name="Kallen N."/>
            <person name="Kersten P."/>
            <person name="Kohler A."/>
            <person name="Kuees U."/>
            <person name="Kumar T.K.A."/>
            <person name="Kuo A."/>
            <person name="LaButti K."/>
            <person name="Larrondo L.F."/>
            <person name="Lindquist E."/>
            <person name="Ling A."/>
            <person name="Lombard V."/>
            <person name="Lucas S."/>
            <person name="Lundell T."/>
            <person name="Martin R."/>
            <person name="McLaughlin D.J."/>
            <person name="Morgenstern I."/>
            <person name="Morin E."/>
            <person name="Murat C."/>
            <person name="Nagy L.G."/>
            <person name="Nolan M."/>
            <person name="Ohm R.A."/>
            <person name="Patyshakuliyeva A."/>
            <person name="Rokas A."/>
            <person name="Ruiz-Duenas F.J."/>
            <person name="Sabat G."/>
            <person name="Salamov A."/>
            <person name="Samejima M."/>
            <person name="Schmutz J."/>
            <person name="Slot J.C."/>
            <person name="St John F."/>
            <person name="Stenlid J."/>
            <person name="Sun H."/>
            <person name="Sun S."/>
            <person name="Syed K."/>
            <person name="Tsang A."/>
            <person name="Wiebenga A."/>
            <person name="Young D."/>
            <person name="Pisabarro A."/>
            <person name="Eastwood D.C."/>
            <person name="Martin F."/>
            <person name="Cullen D."/>
            <person name="Grigoriev I.V."/>
            <person name="Hibbett D.S."/>
        </authorList>
    </citation>
    <scope>NUCLEOTIDE SEQUENCE [LARGE SCALE GENOMIC DNA]</scope>
    <source>
        <strain evidence="4 5">MD-104</strain>
    </source>
</reference>
<dbReference type="SFLD" id="SFLDS00005">
    <property type="entry name" value="Isoprenoid_Synthase_Type_I"/>
    <property type="match status" value="1"/>
</dbReference>
<dbReference type="InterPro" id="IPR024652">
    <property type="entry name" value="Trichodiene_synth"/>
</dbReference>
<dbReference type="Gene3D" id="1.10.600.10">
    <property type="entry name" value="Farnesyl Diphosphate Synthase"/>
    <property type="match status" value="1"/>
</dbReference>
<comment type="similarity">
    <text evidence="1">Belongs to the trichodiene synthase family.</text>
</comment>
<evidence type="ECO:0000313" key="5">
    <source>
        <dbReference type="Proteomes" id="UP000218811"/>
    </source>
</evidence>
<dbReference type="EMBL" id="KB468053">
    <property type="protein sequence ID" value="PCH40567.1"/>
    <property type="molecule type" value="Genomic_DNA"/>
</dbReference>
<dbReference type="Proteomes" id="UP000218811">
    <property type="component" value="Unassembled WGS sequence"/>
</dbReference>
<dbReference type="SFLD" id="SFLDG01021">
    <property type="entry name" value="Trichodiene_Synthase_Like"/>
    <property type="match status" value="1"/>
</dbReference>
<dbReference type="Pfam" id="PF06330">
    <property type="entry name" value="TRI5"/>
    <property type="match status" value="1"/>
</dbReference>
<evidence type="ECO:0000256" key="1">
    <source>
        <dbReference type="ARBA" id="ARBA00007946"/>
    </source>
</evidence>
<accession>A0A2H3JWM8</accession>
<organism evidence="4 5">
    <name type="scientific">Wolfiporia cocos (strain MD-104)</name>
    <name type="common">Brown rot fungus</name>
    <dbReference type="NCBI Taxonomy" id="742152"/>
    <lineage>
        <taxon>Eukaryota</taxon>
        <taxon>Fungi</taxon>
        <taxon>Dikarya</taxon>
        <taxon>Basidiomycota</taxon>
        <taxon>Agaricomycotina</taxon>
        <taxon>Agaricomycetes</taxon>
        <taxon>Polyporales</taxon>
        <taxon>Phaeolaceae</taxon>
        <taxon>Wolfiporia</taxon>
    </lineage>
</organism>
<evidence type="ECO:0000256" key="3">
    <source>
        <dbReference type="SAM" id="MobiDB-lite"/>
    </source>
</evidence>
<dbReference type="AlphaFoldDB" id="A0A2H3JWM8"/>
<evidence type="ECO:0000256" key="2">
    <source>
        <dbReference type="ARBA" id="ARBA00023239"/>
    </source>
</evidence>
<dbReference type="OMA" id="YIECTTH"/>
<dbReference type="InterPro" id="IPR008949">
    <property type="entry name" value="Isoprenoid_synthase_dom_sf"/>
</dbReference>
<protein>
    <submittedName>
        <fullName evidence="4">Terpenoid synthase</fullName>
    </submittedName>
</protein>
<feature type="region of interest" description="Disordered" evidence="3">
    <location>
        <begin position="1"/>
        <end position="27"/>
    </location>
</feature>
<evidence type="ECO:0000313" key="4">
    <source>
        <dbReference type="EMBL" id="PCH40567.1"/>
    </source>
</evidence>
<dbReference type="SUPFAM" id="SSF48576">
    <property type="entry name" value="Terpenoid synthases"/>
    <property type="match status" value="1"/>
</dbReference>
<keyword evidence="2" id="KW-0456">Lyase</keyword>
<dbReference type="GO" id="GO:0016838">
    <property type="term" value="F:carbon-oxygen lyase activity, acting on phosphates"/>
    <property type="evidence" value="ECO:0007669"/>
    <property type="project" value="InterPro"/>
</dbReference>
<sequence length="339" mass="38181">MPSTDARIPVPVGDSSDSDIRSSSVGPKSTCTAYLGSVIDVSRHAVRDLLERLRLDVPTYQRDYKLESRVKDVLRSWGVEKQLQLYLPPALILTTTCYHQITDIETKVHIALFSTLVIALDDPSILSTQAPDEFHRRLCSGAIQGELDILGRLTNNLGEMWGHYPPFAASSIFTSALQFVNGCLLEQCAQKGAVLSSDALPFITYRRNMSGLAEAFAYFIWPKDKFPDVEVYMQAIPDICWYQNHVNDILSFYKEELAGETGNYMSDRAAASGRTTLETLSEVIDETVVIMQRIRNILGEGEARDAWESFARGWIAFHTSSPRYRLKELIDCEYIIINH</sequence>
<name>A0A2H3JWM8_WOLCO</name>